<feature type="non-terminal residue" evidence="1">
    <location>
        <position position="79"/>
    </location>
</feature>
<dbReference type="AlphaFoldDB" id="A0AAV5WS19"/>
<organism evidence="1 2">
    <name type="scientific">Pristionchus fissidentatus</name>
    <dbReference type="NCBI Taxonomy" id="1538716"/>
    <lineage>
        <taxon>Eukaryota</taxon>
        <taxon>Metazoa</taxon>
        <taxon>Ecdysozoa</taxon>
        <taxon>Nematoda</taxon>
        <taxon>Chromadorea</taxon>
        <taxon>Rhabditida</taxon>
        <taxon>Rhabditina</taxon>
        <taxon>Diplogasteromorpha</taxon>
        <taxon>Diplogasteroidea</taxon>
        <taxon>Neodiplogasteridae</taxon>
        <taxon>Pristionchus</taxon>
    </lineage>
</organism>
<comment type="caution">
    <text evidence="1">The sequence shown here is derived from an EMBL/GenBank/DDBJ whole genome shotgun (WGS) entry which is preliminary data.</text>
</comment>
<dbReference type="EMBL" id="BTSY01000006">
    <property type="protein sequence ID" value="GMT34128.1"/>
    <property type="molecule type" value="Genomic_DNA"/>
</dbReference>
<reference evidence="1" key="1">
    <citation type="submission" date="2023-10" db="EMBL/GenBank/DDBJ databases">
        <title>Genome assembly of Pristionchus species.</title>
        <authorList>
            <person name="Yoshida K."/>
            <person name="Sommer R.J."/>
        </authorList>
    </citation>
    <scope>NUCLEOTIDE SEQUENCE</scope>
    <source>
        <strain evidence="1">RS5133</strain>
    </source>
</reference>
<dbReference type="Proteomes" id="UP001432322">
    <property type="component" value="Unassembled WGS sequence"/>
</dbReference>
<feature type="non-terminal residue" evidence="1">
    <location>
        <position position="1"/>
    </location>
</feature>
<evidence type="ECO:0000313" key="1">
    <source>
        <dbReference type="EMBL" id="GMT34128.1"/>
    </source>
</evidence>
<accession>A0AAV5WS19</accession>
<gene>
    <name evidence="1" type="ORF">PFISCL1PPCAC_25425</name>
</gene>
<keyword evidence="2" id="KW-1185">Reference proteome</keyword>
<proteinExistence type="predicted"/>
<name>A0AAV5WS19_9BILA</name>
<sequence>TYLNAINEDVEVLVNEDGHVVEFDLCRSDVGNRLSGSLNIVLGLYREVRVAVIQLAFAGNRERVGAGGHIIKVSSIEGG</sequence>
<protein>
    <submittedName>
        <fullName evidence="1">Uncharacterized protein</fullName>
    </submittedName>
</protein>
<evidence type="ECO:0000313" key="2">
    <source>
        <dbReference type="Proteomes" id="UP001432322"/>
    </source>
</evidence>